<feature type="modified residue" description="Phosphohistidine" evidence="13">
    <location>
        <position position="852"/>
    </location>
</feature>
<protein>
    <recommendedName>
        <fullName evidence="3">histidine kinase</fullName>
        <ecNumber evidence="3">2.7.13.3</ecNumber>
    </recommendedName>
</protein>
<dbReference type="InterPro" id="IPR003661">
    <property type="entry name" value="HisK_dim/P_dom"/>
</dbReference>
<dbReference type="SMART" id="SM00388">
    <property type="entry name" value="HisKA"/>
    <property type="match status" value="1"/>
</dbReference>
<keyword evidence="5" id="KW-0808">Transferase</keyword>
<dbReference type="SMART" id="SM00387">
    <property type="entry name" value="HATPase_c"/>
    <property type="match status" value="1"/>
</dbReference>
<evidence type="ECO:0000259" key="15">
    <source>
        <dbReference type="PROSITE" id="PS50109"/>
    </source>
</evidence>
<feature type="transmembrane region" description="Helical" evidence="14">
    <location>
        <begin position="6"/>
        <end position="28"/>
    </location>
</feature>
<dbReference type="InterPro" id="IPR036890">
    <property type="entry name" value="HATPase_C_sf"/>
</dbReference>
<dbReference type="PANTHER" id="PTHR43047">
    <property type="entry name" value="TWO-COMPONENT HISTIDINE PROTEIN KINASE"/>
    <property type="match status" value="1"/>
</dbReference>
<evidence type="ECO:0000259" key="16">
    <source>
        <dbReference type="PROSITE" id="PS50894"/>
    </source>
</evidence>
<evidence type="ECO:0000313" key="18">
    <source>
        <dbReference type="Proteomes" id="UP000199496"/>
    </source>
</evidence>
<dbReference type="SUPFAM" id="SSF55874">
    <property type="entry name" value="ATPase domain of HSP90 chaperone/DNA topoisomerase II/histidine kinase"/>
    <property type="match status" value="1"/>
</dbReference>
<keyword evidence="7" id="KW-0547">Nucleotide-binding</keyword>
<dbReference type="SUPFAM" id="SSF47226">
    <property type="entry name" value="Histidine-containing phosphotransfer domain, HPT domain"/>
    <property type="match status" value="1"/>
</dbReference>
<evidence type="ECO:0000256" key="1">
    <source>
        <dbReference type="ARBA" id="ARBA00000085"/>
    </source>
</evidence>
<dbReference type="Pfam" id="PF00512">
    <property type="entry name" value="HisKA"/>
    <property type="match status" value="1"/>
</dbReference>
<feature type="transmembrane region" description="Helical" evidence="14">
    <location>
        <begin position="488"/>
        <end position="511"/>
    </location>
</feature>
<dbReference type="CDD" id="cd16922">
    <property type="entry name" value="HATPase_EvgS-ArcB-TorS-like"/>
    <property type="match status" value="1"/>
</dbReference>
<keyword evidence="11" id="KW-0902">Two-component regulatory system</keyword>
<evidence type="ECO:0000256" key="5">
    <source>
        <dbReference type="ARBA" id="ARBA00022679"/>
    </source>
</evidence>
<dbReference type="FunFam" id="3.30.565.10:FF:000010">
    <property type="entry name" value="Sensor histidine kinase RcsC"/>
    <property type="match status" value="1"/>
</dbReference>
<dbReference type="InterPro" id="IPR003594">
    <property type="entry name" value="HATPase_dom"/>
</dbReference>
<dbReference type="InterPro" id="IPR005467">
    <property type="entry name" value="His_kinase_dom"/>
</dbReference>
<evidence type="ECO:0000256" key="8">
    <source>
        <dbReference type="ARBA" id="ARBA00022777"/>
    </source>
</evidence>
<evidence type="ECO:0000256" key="13">
    <source>
        <dbReference type="PROSITE-ProRule" id="PRU00110"/>
    </source>
</evidence>
<dbReference type="Pfam" id="PF02518">
    <property type="entry name" value="HATPase_c"/>
    <property type="match status" value="1"/>
</dbReference>
<evidence type="ECO:0000256" key="11">
    <source>
        <dbReference type="ARBA" id="ARBA00023012"/>
    </source>
</evidence>
<sequence>MNHWTLRRTLVVLTVALGVGLLLTGLVIHQADRDLRGQLLDQVEQIAQSLDPNQVLALGGQPQDVHLEAYQSLLSRLMAVRDNDPRLAYLYLMGRNEAGEIIYLLDLEYAPWEDGLALPPGSVFGTPSPELIAVFTAAEPFVEGPVTDEWGTWVSAITPILHPGHGQVMAILGIDVDAGRWRMDVAGRVALPLALFWSLFIGLAAALITPRGHPGSPRPILGRLLVPLALMILLLVVGFNTTLIWLQAEQIHQSSRQAHEEALRDVQRQLGEWSRHLALGAILLRDDPGLRALVQDPGRWPAAVTPALYRVEQHGLGVVLQDSSGRCLLCPDNMPMHPVNLPGYPADHPDHLPRIVQEPATGQLFLYGAWAIPETVEDGEAAGTLALFQSLDRILSSGHRRPDVELAFLTLPMATDRQPVAYVSRLGLAPVLDALKEDPPLHTLVTRTFQDRPWHITAFPLQDAAGYRIGTLLALHDIADARASHQRVIYLAMASAMILLAGLFSFLFVLLRRTDTDIRRHRRALEAAKKDALIASQAKSDFLANMSHEIRTPMNGIIGMAELLRQTPLDEEQTRYSDALLDSTRTLLDLLNNILEFSRIEHGKLELDTRDFSLTDLVTDLEHTLGPMAHAKGLILTHTIAPQVPTQLCGDPVRLRQILFNLMENGIKFTHEGGVTLDIEVQTMTTEGIVLQFRVIDTGIGIPRNKQHLLFEKFSQVDPSSTRRYGGTGLGLAICRQLVALMGGEIRVESQGMGQGTTLTFTLPFASPHQTADTQSETDVRHRLLHKGDTPTVESMLVFDHAGLRQRLLGDNELIQQIIATAMEDIPRQIQAIETGLASGDRDLATLARQAHTLKGVAASIGGERLRAVAQRLEAAVTAGDLAAVKAVLPDLRAQWTDLMTAMQQTLDQIGPEDR</sequence>
<keyword evidence="9" id="KW-0067">ATP-binding</keyword>
<dbReference type="Gene3D" id="3.30.565.10">
    <property type="entry name" value="Histidine kinase-like ATPase, C-terminal domain"/>
    <property type="match status" value="1"/>
</dbReference>
<dbReference type="Gene3D" id="1.10.287.130">
    <property type="match status" value="1"/>
</dbReference>
<name>A0A1H9GEG8_9GAMM</name>
<evidence type="ECO:0000313" key="17">
    <source>
        <dbReference type="EMBL" id="SEQ48525.1"/>
    </source>
</evidence>
<dbReference type="EC" id="2.7.13.3" evidence="3"/>
<dbReference type="InterPro" id="IPR004358">
    <property type="entry name" value="Sig_transdc_His_kin-like_C"/>
</dbReference>
<keyword evidence="6 14" id="KW-0812">Transmembrane</keyword>
<evidence type="ECO:0000256" key="2">
    <source>
        <dbReference type="ARBA" id="ARBA00004127"/>
    </source>
</evidence>
<dbReference type="GO" id="GO:0000155">
    <property type="term" value="F:phosphorelay sensor kinase activity"/>
    <property type="evidence" value="ECO:0007669"/>
    <property type="project" value="InterPro"/>
</dbReference>
<evidence type="ECO:0000256" key="14">
    <source>
        <dbReference type="SAM" id="Phobius"/>
    </source>
</evidence>
<dbReference type="CDD" id="cd00088">
    <property type="entry name" value="HPT"/>
    <property type="match status" value="1"/>
</dbReference>
<dbReference type="Pfam" id="PF01627">
    <property type="entry name" value="Hpt"/>
    <property type="match status" value="1"/>
</dbReference>
<dbReference type="PROSITE" id="PS50109">
    <property type="entry name" value="HIS_KIN"/>
    <property type="match status" value="1"/>
</dbReference>
<dbReference type="PANTHER" id="PTHR43047:SF72">
    <property type="entry name" value="OSMOSENSING HISTIDINE PROTEIN KINASE SLN1"/>
    <property type="match status" value="1"/>
</dbReference>
<evidence type="ECO:0000256" key="9">
    <source>
        <dbReference type="ARBA" id="ARBA00022840"/>
    </source>
</evidence>
<keyword evidence="12 14" id="KW-0472">Membrane</keyword>
<dbReference type="OrthoDB" id="5563233at2"/>
<dbReference type="PROSITE" id="PS50894">
    <property type="entry name" value="HPT"/>
    <property type="match status" value="1"/>
</dbReference>
<dbReference type="SUPFAM" id="SSF47384">
    <property type="entry name" value="Homodimeric domain of signal transducing histidine kinase"/>
    <property type="match status" value="1"/>
</dbReference>
<feature type="domain" description="HPt" evidence="16">
    <location>
        <begin position="811"/>
        <end position="910"/>
    </location>
</feature>
<dbReference type="InterPro" id="IPR008207">
    <property type="entry name" value="Sig_transdc_His_kin_Hpt_dom"/>
</dbReference>
<dbReference type="RefSeq" id="WP_090209386.1">
    <property type="nucleotide sequence ID" value="NZ_FOFO01000036.1"/>
</dbReference>
<dbReference type="SMART" id="SM00073">
    <property type="entry name" value="HPT"/>
    <property type="match status" value="1"/>
</dbReference>
<gene>
    <name evidence="17" type="ORF">SAMN05421693_1362</name>
</gene>
<dbReference type="GO" id="GO:0005524">
    <property type="term" value="F:ATP binding"/>
    <property type="evidence" value="ECO:0007669"/>
    <property type="project" value="UniProtKB-KW"/>
</dbReference>
<evidence type="ECO:0000256" key="4">
    <source>
        <dbReference type="ARBA" id="ARBA00022553"/>
    </source>
</evidence>
<evidence type="ECO:0000256" key="6">
    <source>
        <dbReference type="ARBA" id="ARBA00022692"/>
    </source>
</evidence>
<evidence type="ECO:0000256" key="12">
    <source>
        <dbReference type="ARBA" id="ARBA00023136"/>
    </source>
</evidence>
<dbReference type="EMBL" id="FOFO01000036">
    <property type="protein sequence ID" value="SEQ48525.1"/>
    <property type="molecule type" value="Genomic_DNA"/>
</dbReference>
<proteinExistence type="predicted"/>
<dbReference type="InterPro" id="IPR036641">
    <property type="entry name" value="HPT_dom_sf"/>
</dbReference>
<organism evidence="17 18">
    <name type="scientific">Ectothiorhodospira magna</name>
    <dbReference type="NCBI Taxonomy" id="867345"/>
    <lineage>
        <taxon>Bacteria</taxon>
        <taxon>Pseudomonadati</taxon>
        <taxon>Pseudomonadota</taxon>
        <taxon>Gammaproteobacteria</taxon>
        <taxon>Chromatiales</taxon>
        <taxon>Ectothiorhodospiraceae</taxon>
        <taxon>Ectothiorhodospira</taxon>
    </lineage>
</organism>
<dbReference type="CDD" id="cd00082">
    <property type="entry name" value="HisKA"/>
    <property type="match status" value="1"/>
</dbReference>
<evidence type="ECO:0000256" key="10">
    <source>
        <dbReference type="ARBA" id="ARBA00022989"/>
    </source>
</evidence>
<keyword evidence="10 14" id="KW-1133">Transmembrane helix</keyword>
<accession>A0A1H9GEG8</accession>
<dbReference type="InterPro" id="IPR036097">
    <property type="entry name" value="HisK_dim/P_sf"/>
</dbReference>
<feature type="transmembrane region" description="Helical" evidence="14">
    <location>
        <begin position="189"/>
        <end position="208"/>
    </location>
</feature>
<dbReference type="STRING" id="867345.SAMN05421693_1362"/>
<dbReference type="FunFam" id="1.10.287.130:FF:000004">
    <property type="entry name" value="Ethylene receptor 1"/>
    <property type="match status" value="1"/>
</dbReference>
<dbReference type="Proteomes" id="UP000199496">
    <property type="component" value="Unassembled WGS sequence"/>
</dbReference>
<keyword evidence="8 17" id="KW-0418">Kinase</keyword>
<comment type="subcellular location">
    <subcellularLocation>
        <location evidence="2">Endomembrane system</location>
        <topology evidence="2">Multi-pass membrane protein</topology>
    </subcellularLocation>
</comment>
<dbReference type="GO" id="GO:0009927">
    <property type="term" value="F:histidine phosphotransfer kinase activity"/>
    <property type="evidence" value="ECO:0007669"/>
    <property type="project" value="TreeGrafter"/>
</dbReference>
<dbReference type="GO" id="GO:0005886">
    <property type="term" value="C:plasma membrane"/>
    <property type="evidence" value="ECO:0007669"/>
    <property type="project" value="TreeGrafter"/>
</dbReference>
<evidence type="ECO:0000256" key="7">
    <source>
        <dbReference type="ARBA" id="ARBA00022741"/>
    </source>
</evidence>
<reference evidence="17 18" key="1">
    <citation type="submission" date="2016-10" db="EMBL/GenBank/DDBJ databases">
        <authorList>
            <person name="de Groot N.N."/>
        </authorList>
    </citation>
    <scope>NUCLEOTIDE SEQUENCE [LARGE SCALE GENOMIC DNA]</scope>
    <source>
        <strain evidence="17 18">B7-7</strain>
    </source>
</reference>
<dbReference type="AlphaFoldDB" id="A0A1H9GEG8"/>
<evidence type="ECO:0000256" key="3">
    <source>
        <dbReference type="ARBA" id="ARBA00012438"/>
    </source>
</evidence>
<keyword evidence="18" id="KW-1185">Reference proteome</keyword>
<keyword evidence="4 13" id="KW-0597">Phosphoprotein</keyword>
<feature type="transmembrane region" description="Helical" evidence="14">
    <location>
        <begin position="220"/>
        <end position="246"/>
    </location>
</feature>
<feature type="domain" description="Histidine kinase" evidence="15">
    <location>
        <begin position="545"/>
        <end position="767"/>
    </location>
</feature>
<comment type="catalytic activity">
    <reaction evidence="1">
        <text>ATP + protein L-histidine = ADP + protein N-phospho-L-histidine.</text>
        <dbReference type="EC" id="2.7.13.3"/>
    </reaction>
</comment>
<dbReference type="PRINTS" id="PR00344">
    <property type="entry name" value="BCTRLSENSOR"/>
</dbReference>
<dbReference type="Gene3D" id="1.20.120.160">
    <property type="entry name" value="HPT domain"/>
    <property type="match status" value="1"/>
</dbReference>